<keyword evidence="5" id="KW-0448">Lipopolysaccharide biosynthesis</keyword>
<proteinExistence type="predicted"/>
<dbReference type="EMBL" id="JBHSMH010000007">
    <property type="protein sequence ID" value="MFC5468120.1"/>
    <property type="molecule type" value="Genomic_DNA"/>
</dbReference>
<dbReference type="EC" id="2.4.-.-" evidence="9"/>
<dbReference type="PANTHER" id="PTHR48090:SF3">
    <property type="entry name" value="UNDECAPRENYL-PHOSPHATE 4-DEOXY-4-FORMAMIDO-L-ARABINOSE TRANSFERASE"/>
    <property type="match status" value="1"/>
</dbReference>
<keyword evidence="1" id="KW-1003">Cell membrane</keyword>
<reference evidence="10" key="1">
    <citation type="journal article" date="2019" name="Int. J. Syst. Evol. Microbiol.">
        <title>The Global Catalogue of Microorganisms (GCM) 10K type strain sequencing project: providing services to taxonomists for standard genome sequencing and annotation.</title>
        <authorList>
            <consortium name="The Broad Institute Genomics Platform"/>
            <consortium name="The Broad Institute Genome Sequencing Center for Infectious Disease"/>
            <person name="Wu L."/>
            <person name="Ma J."/>
        </authorList>
    </citation>
    <scope>NUCLEOTIDE SEQUENCE [LARGE SCALE GENOMIC DNA]</scope>
    <source>
        <strain evidence="10">CCUG 57113</strain>
    </source>
</reference>
<evidence type="ECO:0000256" key="7">
    <source>
        <dbReference type="ARBA" id="ARBA00023136"/>
    </source>
</evidence>
<protein>
    <submittedName>
        <fullName evidence="9">Glycosyltransferase family 2 protein</fullName>
        <ecNumber evidence="9">2.4.-.-</ecNumber>
    </submittedName>
</protein>
<evidence type="ECO:0000256" key="4">
    <source>
        <dbReference type="ARBA" id="ARBA00022692"/>
    </source>
</evidence>
<evidence type="ECO:0000256" key="1">
    <source>
        <dbReference type="ARBA" id="ARBA00022475"/>
    </source>
</evidence>
<sequence length="245" mass="28024">MVELSVVVPLYNEKDNLHRLYQAVTDAVQGRIESYEIVGVNDGSTDGSAEWLDRMAEADSRLRVIHFERNCGQTAAIYAGIKQASGRYIALIDGDLQTDPNDIFTLMPYMKDYDFANGMRVRRQDTLVKRVSSRIGNGVRNKITGDKINDTGCPMKLFKREVASSYFLYEGFHRFLPTLARMNGYRVIEVPVSHREREFGVSKYGVWNRALVGLMDAIVIGWLRKRTIRYRIKGEERVDVHAAKH</sequence>
<evidence type="ECO:0000313" key="10">
    <source>
        <dbReference type="Proteomes" id="UP001596105"/>
    </source>
</evidence>
<keyword evidence="6" id="KW-1133">Transmembrane helix</keyword>
<dbReference type="SUPFAM" id="SSF53448">
    <property type="entry name" value="Nucleotide-diphospho-sugar transferases"/>
    <property type="match status" value="1"/>
</dbReference>
<organism evidence="9 10">
    <name type="scientific">Cohnella suwonensis</name>
    <dbReference type="NCBI Taxonomy" id="696072"/>
    <lineage>
        <taxon>Bacteria</taxon>
        <taxon>Bacillati</taxon>
        <taxon>Bacillota</taxon>
        <taxon>Bacilli</taxon>
        <taxon>Bacillales</taxon>
        <taxon>Paenibacillaceae</taxon>
        <taxon>Cohnella</taxon>
    </lineage>
</organism>
<dbReference type="Pfam" id="PF00535">
    <property type="entry name" value="Glycos_transf_2"/>
    <property type="match status" value="1"/>
</dbReference>
<keyword evidence="4" id="KW-0812">Transmembrane</keyword>
<keyword evidence="2 9" id="KW-0328">Glycosyltransferase</keyword>
<keyword evidence="10" id="KW-1185">Reference proteome</keyword>
<dbReference type="PANTHER" id="PTHR48090">
    <property type="entry name" value="UNDECAPRENYL-PHOSPHATE 4-DEOXY-4-FORMAMIDO-L-ARABINOSE TRANSFERASE-RELATED"/>
    <property type="match status" value="1"/>
</dbReference>
<evidence type="ECO:0000256" key="5">
    <source>
        <dbReference type="ARBA" id="ARBA00022985"/>
    </source>
</evidence>
<evidence type="ECO:0000256" key="3">
    <source>
        <dbReference type="ARBA" id="ARBA00022679"/>
    </source>
</evidence>
<dbReference type="InterPro" id="IPR001173">
    <property type="entry name" value="Glyco_trans_2-like"/>
</dbReference>
<dbReference type="InterPro" id="IPR029044">
    <property type="entry name" value="Nucleotide-diphossugar_trans"/>
</dbReference>
<gene>
    <name evidence="9" type="ORF">ACFPPD_05260</name>
</gene>
<evidence type="ECO:0000256" key="2">
    <source>
        <dbReference type="ARBA" id="ARBA00022676"/>
    </source>
</evidence>
<accession>A0ABW0LQE4</accession>
<name>A0ABW0LQE4_9BACL</name>
<dbReference type="InterPro" id="IPR050256">
    <property type="entry name" value="Glycosyltransferase_2"/>
</dbReference>
<dbReference type="GO" id="GO:0016757">
    <property type="term" value="F:glycosyltransferase activity"/>
    <property type="evidence" value="ECO:0007669"/>
    <property type="project" value="UniProtKB-KW"/>
</dbReference>
<keyword evidence="7" id="KW-0472">Membrane</keyword>
<dbReference type="Proteomes" id="UP001596105">
    <property type="component" value="Unassembled WGS sequence"/>
</dbReference>
<evidence type="ECO:0000259" key="8">
    <source>
        <dbReference type="Pfam" id="PF00535"/>
    </source>
</evidence>
<keyword evidence="3 9" id="KW-0808">Transferase</keyword>
<evidence type="ECO:0000313" key="9">
    <source>
        <dbReference type="EMBL" id="MFC5468120.1"/>
    </source>
</evidence>
<dbReference type="RefSeq" id="WP_209746489.1">
    <property type="nucleotide sequence ID" value="NZ_JBHSMH010000007.1"/>
</dbReference>
<dbReference type="CDD" id="cd04187">
    <property type="entry name" value="DPM1_like_bac"/>
    <property type="match status" value="1"/>
</dbReference>
<dbReference type="Gene3D" id="3.90.550.10">
    <property type="entry name" value="Spore Coat Polysaccharide Biosynthesis Protein SpsA, Chain A"/>
    <property type="match status" value="1"/>
</dbReference>
<evidence type="ECO:0000256" key="6">
    <source>
        <dbReference type="ARBA" id="ARBA00022989"/>
    </source>
</evidence>
<feature type="domain" description="Glycosyltransferase 2-like" evidence="8">
    <location>
        <begin position="5"/>
        <end position="166"/>
    </location>
</feature>
<comment type="caution">
    <text evidence="9">The sequence shown here is derived from an EMBL/GenBank/DDBJ whole genome shotgun (WGS) entry which is preliminary data.</text>
</comment>